<feature type="transmembrane region" description="Helical" evidence="1">
    <location>
        <begin position="95"/>
        <end position="118"/>
    </location>
</feature>
<sequence length="193" mass="23039">MNVDALYHQIYELKEQLSFLRTEYWYQTSGVDTWYFWFNIASYIVPLVILYLFIDRRRVFEIGFFGYSIHMLWGYTNNFLSINNLLVHPHSFSFLIPVGLSVTAVILPVGFMFIYQYCTNHKKNYYFYAILLSVLFAYGFGAFSIAVNLLELHKWMTLTYVFLIDVMVAFLAYWLTKFFIWIGRQSTKQQAKD</sequence>
<feature type="transmembrane region" description="Helical" evidence="1">
    <location>
        <begin position="125"/>
        <end position="147"/>
    </location>
</feature>
<keyword evidence="1" id="KW-0812">Transmembrane</keyword>
<reference evidence="2 3" key="1">
    <citation type="submission" date="2014-03" db="EMBL/GenBank/DDBJ databases">
        <authorList>
            <person name="Urmite Genomes U."/>
        </authorList>
    </citation>
    <scope>NUCLEOTIDE SEQUENCE [LARGE SCALE GENOMIC DNA]</scope>
    <source>
        <strain evidence="2 3">Vm-5</strain>
    </source>
</reference>
<organism evidence="2 3">
    <name type="scientific">Virgibacillus massiliensis</name>
    <dbReference type="NCBI Taxonomy" id="1462526"/>
    <lineage>
        <taxon>Bacteria</taxon>
        <taxon>Bacillati</taxon>
        <taxon>Bacillota</taxon>
        <taxon>Bacilli</taxon>
        <taxon>Bacillales</taxon>
        <taxon>Bacillaceae</taxon>
        <taxon>Virgibacillus</taxon>
    </lineage>
</organism>
<dbReference type="AlphaFoldDB" id="A0A024QHL8"/>
<keyword evidence="3" id="KW-1185">Reference proteome</keyword>
<comment type="caution">
    <text evidence="2">The sequence shown here is derived from an EMBL/GenBank/DDBJ whole genome shotgun (WGS) entry which is preliminary data.</text>
</comment>
<protein>
    <submittedName>
        <fullName evidence="2">Uncharacterized protein</fullName>
    </submittedName>
</protein>
<dbReference type="RefSeq" id="WP_021290649.1">
    <property type="nucleotide sequence ID" value="NZ_BNER01000005.1"/>
</dbReference>
<accession>A0A024QHL8</accession>
<feature type="transmembrane region" description="Helical" evidence="1">
    <location>
        <begin position="34"/>
        <end position="54"/>
    </location>
</feature>
<evidence type="ECO:0000313" key="2">
    <source>
        <dbReference type="EMBL" id="CDQ42028.1"/>
    </source>
</evidence>
<dbReference type="EMBL" id="CCDP010000004">
    <property type="protein sequence ID" value="CDQ42028.1"/>
    <property type="molecule type" value="Genomic_DNA"/>
</dbReference>
<gene>
    <name evidence="2" type="ORF">BN990_04408</name>
</gene>
<evidence type="ECO:0000256" key="1">
    <source>
        <dbReference type="SAM" id="Phobius"/>
    </source>
</evidence>
<feature type="transmembrane region" description="Helical" evidence="1">
    <location>
        <begin position="159"/>
        <end position="182"/>
    </location>
</feature>
<dbReference type="OrthoDB" id="2591789at2"/>
<feature type="transmembrane region" description="Helical" evidence="1">
    <location>
        <begin position="59"/>
        <end position="75"/>
    </location>
</feature>
<reference evidence="3" key="2">
    <citation type="submission" date="2014-05" db="EMBL/GenBank/DDBJ databases">
        <title>Draft genome sequence of Virgibacillus massiliensis Vm-5.</title>
        <authorList>
            <person name="Khelaifia S."/>
            <person name="Croce O."/>
            <person name="Lagier J.C."/>
            <person name="Raoult D."/>
        </authorList>
    </citation>
    <scope>NUCLEOTIDE SEQUENCE [LARGE SCALE GENOMIC DNA]</scope>
    <source>
        <strain evidence="3">Vm-5</strain>
    </source>
</reference>
<dbReference type="Proteomes" id="UP000028875">
    <property type="component" value="Unassembled WGS sequence"/>
</dbReference>
<keyword evidence="1" id="KW-0472">Membrane</keyword>
<keyword evidence="1" id="KW-1133">Transmembrane helix</keyword>
<dbReference type="eggNOG" id="ENOG5030BDC">
    <property type="taxonomic scope" value="Bacteria"/>
</dbReference>
<proteinExistence type="predicted"/>
<name>A0A024QHL8_9BACI</name>
<evidence type="ECO:0000313" key="3">
    <source>
        <dbReference type="Proteomes" id="UP000028875"/>
    </source>
</evidence>